<evidence type="ECO:0000313" key="1">
    <source>
        <dbReference type="EMBL" id="QEG15548.1"/>
    </source>
</evidence>
<dbReference type="GeneID" id="98646027"/>
<dbReference type="RefSeq" id="WP_002649491.1">
    <property type="nucleotide sequence ID" value="NZ_CP042910.1"/>
</dbReference>
<protein>
    <submittedName>
        <fullName evidence="1">Uncharacterized protein</fullName>
    </submittedName>
</protein>
<dbReference type="Proteomes" id="UP000322887">
    <property type="component" value="Chromosome"/>
</dbReference>
<gene>
    <name evidence="1" type="ORF">GmarT_13890</name>
</gene>
<proteinExistence type="predicted"/>
<organism evidence="1 2">
    <name type="scientific">Gimesia maris</name>
    <dbReference type="NCBI Taxonomy" id="122"/>
    <lineage>
        <taxon>Bacteria</taxon>
        <taxon>Pseudomonadati</taxon>
        <taxon>Planctomycetota</taxon>
        <taxon>Planctomycetia</taxon>
        <taxon>Planctomycetales</taxon>
        <taxon>Planctomycetaceae</taxon>
        <taxon>Gimesia</taxon>
    </lineage>
</organism>
<reference evidence="1 2" key="1">
    <citation type="submission" date="2019-08" db="EMBL/GenBank/DDBJ databases">
        <title>Deep-cultivation of Planctomycetes and their phenomic and genomic characterization uncovers novel biology.</title>
        <authorList>
            <person name="Wiegand S."/>
            <person name="Jogler M."/>
            <person name="Boedeker C."/>
            <person name="Pinto D."/>
            <person name="Vollmers J."/>
            <person name="Rivas-Marin E."/>
            <person name="Kohn T."/>
            <person name="Peeters S.H."/>
            <person name="Heuer A."/>
            <person name="Rast P."/>
            <person name="Oberbeckmann S."/>
            <person name="Bunk B."/>
            <person name="Jeske O."/>
            <person name="Meyerdierks A."/>
            <person name="Storesund J.E."/>
            <person name="Kallscheuer N."/>
            <person name="Luecker S."/>
            <person name="Lage O.M."/>
            <person name="Pohl T."/>
            <person name="Merkel B.J."/>
            <person name="Hornburger P."/>
            <person name="Mueller R.-W."/>
            <person name="Bruemmer F."/>
            <person name="Labrenz M."/>
            <person name="Spormann A.M."/>
            <person name="Op den Camp H."/>
            <person name="Overmann J."/>
            <person name="Amann R."/>
            <person name="Jetten M.S.M."/>
            <person name="Mascher T."/>
            <person name="Medema M.H."/>
            <person name="Devos D.P."/>
            <person name="Kaster A.-K."/>
            <person name="Ovreas L."/>
            <person name="Rohde M."/>
            <person name="Galperin M.Y."/>
            <person name="Jogler C."/>
        </authorList>
    </citation>
    <scope>NUCLEOTIDE SEQUENCE [LARGE SCALE GENOMIC DNA]</scope>
    <source>
        <strain evidence="1 2">DSM 8797</strain>
    </source>
</reference>
<evidence type="ECO:0000313" key="2">
    <source>
        <dbReference type="Proteomes" id="UP000322887"/>
    </source>
</evidence>
<sequence>MSGSEKKKIKIALKIGGGPSPGYLWNVLLLDGALSDSDRFLEKVQYQHFEQQFKLMASCSEPLRCPGLDIDQIEDFHELKDTGGVLRSNSFRVFFGIDKSDKKNHSIVVLGVCVKKTNRQTPKPVKLKIQGRWRKYKNGDYKEV</sequence>
<dbReference type="EMBL" id="CP042910">
    <property type="protein sequence ID" value="QEG15548.1"/>
    <property type="molecule type" value="Genomic_DNA"/>
</dbReference>
<keyword evidence="2" id="KW-1185">Reference proteome</keyword>
<name>A0ABX5YIR0_9PLAN</name>
<accession>A0ABX5YIR0</accession>